<feature type="region of interest" description="Disordered" evidence="1">
    <location>
        <begin position="133"/>
        <end position="169"/>
    </location>
</feature>
<gene>
    <name evidence="2" type="ORF">FMOSSE_LOCUS15216</name>
</gene>
<protein>
    <submittedName>
        <fullName evidence="2">6249_t:CDS:1</fullName>
    </submittedName>
</protein>
<comment type="caution">
    <text evidence="2">The sequence shown here is derived from an EMBL/GenBank/DDBJ whole genome shotgun (WGS) entry which is preliminary data.</text>
</comment>
<evidence type="ECO:0000256" key="1">
    <source>
        <dbReference type="SAM" id="MobiDB-lite"/>
    </source>
</evidence>
<feature type="non-terminal residue" evidence="2">
    <location>
        <position position="169"/>
    </location>
</feature>
<accession>A0A9N9NE79</accession>
<feature type="compositionally biased region" description="Low complexity" evidence="1">
    <location>
        <begin position="151"/>
        <end position="169"/>
    </location>
</feature>
<dbReference type="Proteomes" id="UP000789375">
    <property type="component" value="Unassembled WGS sequence"/>
</dbReference>
<name>A0A9N9NE79_FUNMO</name>
<evidence type="ECO:0000313" key="3">
    <source>
        <dbReference type="Proteomes" id="UP000789375"/>
    </source>
</evidence>
<feature type="non-terminal residue" evidence="2">
    <location>
        <position position="1"/>
    </location>
</feature>
<proteinExistence type="predicted"/>
<reference evidence="2" key="1">
    <citation type="submission" date="2021-06" db="EMBL/GenBank/DDBJ databases">
        <authorList>
            <person name="Kallberg Y."/>
            <person name="Tangrot J."/>
            <person name="Rosling A."/>
        </authorList>
    </citation>
    <scope>NUCLEOTIDE SEQUENCE</scope>
    <source>
        <strain evidence="2">87-6 pot B 2015</strain>
    </source>
</reference>
<evidence type="ECO:0000313" key="2">
    <source>
        <dbReference type="EMBL" id="CAG8724225.1"/>
    </source>
</evidence>
<dbReference type="AlphaFoldDB" id="A0A9N9NE79"/>
<dbReference type="EMBL" id="CAJVPP010014469">
    <property type="protein sequence ID" value="CAG8724225.1"/>
    <property type="molecule type" value="Genomic_DNA"/>
</dbReference>
<sequence length="169" mass="19211">FFDGPARKVEMLVNSLNNQKLLNPEEYLSCIPPAVIYPENASQSRRSTNIGKRIIEVEVKRDCVIKKLYEDEFDELFRYENEHFIGHASGNLKIAFRQLYNYMIADGLQYGSTTLPVLKTYVCLLNNLTSVDSESSHSNVIPERTRQDTKNQNLGSNNQSSNQSQNSGS</sequence>
<organism evidence="2 3">
    <name type="scientific">Funneliformis mosseae</name>
    <name type="common">Endomycorrhizal fungus</name>
    <name type="synonym">Glomus mosseae</name>
    <dbReference type="NCBI Taxonomy" id="27381"/>
    <lineage>
        <taxon>Eukaryota</taxon>
        <taxon>Fungi</taxon>
        <taxon>Fungi incertae sedis</taxon>
        <taxon>Mucoromycota</taxon>
        <taxon>Glomeromycotina</taxon>
        <taxon>Glomeromycetes</taxon>
        <taxon>Glomerales</taxon>
        <taxon>Glomeraceae</taxon>
        <taxon>Funneliformis</taxon>
    </lineage>
</organism>
<keyword evidence="3" id="KW-1185">Reference proteome</keyword>